<dbReference type="Proteomes" id="UP000176800">
    <property type="component" value="Unassembled WGS sequence"/>
</dbReference>
<feature type="region of interest" description="Disordered" evidence="6">
    <location>
        <begin position="1"/>
        <end position="48"/>
    </location>
</feature>
<sequence length="145" mass="15517">MQLNSLQRNTSRIRSRQVGRGGKRGKTSGKGTKGQSARAGRKKRPEMRDIIKRIPKLRGRGKSSLKSIRQRNIAINLSAVSRAFSAGEVVSPSSLKLKGLIGSSKSALRIKILSSGDITKKLTFNGCDMSAGAKEKITAAGGIIK</sequence>
<comment type="function">
    <text evidence="4">Binds to the 23S rRNA.</text>
</comment>
<dbReference type="AlphaFoldDB" id="A0A1G2U4L9"/>
<evidence type="ECO:0000256" key="2">
    <source>
        <dbReference type="ARBA" id="ARBA00022980"/>
    </source>
</evidence>
<keyword evidence="2 4" id="KW-0689">Ribosomal protein</keyword>
<dbReference type="PANTHER" id="PTHR12934">
    <property type="entry name" value="50S RIBOSOMAL PROTEIN L15"/>
    <property type="match status" value="1"/>
</dbReference>
<dbReference type="PANTHER" id="PTHR12934:SF11">
    <property type="entry name" value="LARGE RIBOSOMAL SUBUNIT PROTEIN UL15M"/>
    <property type="match status" value="1"/>
</dbReference>
<comment type="caution">
    <text evidence="8">The sequence shown here is derived from an EMBL/GenBank/DDBJ whole genome shotgun (WGS) entry which is preliminary data.</text>
</comment>
<gene>
    <name evidence="4" type="primary">rplO</name>
    <name evidence="8" type="ORF">A3B14_03265</name>
</gene>
<dbReference type="Gene3D" id="3.100.10.10">
    <property type="match status" value="1"/>
</dbReference>
<evidence type="ECO:0000259" key="7">
    <source>
        <dbReference type="Pfam" id="PF00828"/>
    </source>
</evidence>
<dbReference type="InterPro" id="IPR036227">
    <property type="entry name" value="Ribosomal_uL15/eL18_sf"/>
</dbReference>
<feature type="compositionally biased region" description="Basic residues" evidence="6">
    <location>
        <begin position="11"/>
        <end position="27"/>
    </location>
</feature>
<name>A0A1G2U4L9_9BACT</name>
<dbReference type="InterPro" id="IPR021131">
    <property type="entry name" value="Ribosomal_uL15/eL18"/>
</dbReference>
<proteinExistence type="inferred from homology"/>
<dbReference type="InterPro" id="IPR030878">
    <property type="entry name" value="Ribosomal_uL15"/>
</dbReference>
<dbReference type="GO" id="GO:0022625">
    <property type="term" value="C:cytosolic large ribosomal subunit"/>
    <property type="evidence" value="ECO:0007669"/>
    <property type="project" value="TreeGrafter"/>
</dbReference>
<dbReference type="GO" id="GO:0003735">
    <property type="term" value="F:structural constituent of ribosome"/>
    <property type="evidence" value="ECO:0007669"/>
    <property type="project" value="InterPro"/>
</dbReference>
<feature type="compositionally biased region" description="Polar residues" evidence="6">
    <location>
        <begin position="1"/>
        <end position="10"/>
    </location>
</feature>
<dbReference type="HAMAP" id="MF_01341">
    <property type="entry name" value="Ribosomal_uL15"/>
    <property type="match status" value="1"/>
</dbReference>
<reference evidence="8 9" key="1">
    <citation type="journal article" date="2016" name="Nat. Commun.">
        <title>Thousands of microbial genomes shed light on interconnected biogeochemical processes in an aquifer system.</title>
        <authorList>
            <person name="Anantharaman K."/>
            <person name="Brown C.T."/>
            <person name="Hug L.A."/>
            <person name="Sharon I."/>
            <person name="Castelle C.J."/>
            <person name="Probst A.J."/>
            <person name="Thomas B.C."/>
            <person name="Singh A."/>
            <person name="Wilkins M.J."/>
            <person name="Karaoz U."/>
            <person name="Brodie E.L."/>
            <person name="Williams K.H."/>
            <person name="Hubbard S.S."/>
            <person name="Banfield J.F."/>
        </authorList>
    </citation>
    <scope>NUCLEOTIDE SEQUENCE [LARGE SCALE GENOMIC DNA]</scope>
</reference>
<dbReference type="Pfam" id="PF00828">
    <property type="entry name" value="Ribosomal_L27A"/>
    <property type="match status" value="1"/>
</dbReference>
<accession>A0A1G2U4L9</accession>
<evidence type="ECO:0000256" key="3">
    <source>
        <dbReference type="ARBA" id="ARBA00023274"/>
    </source>
</evidence>
<comment type="similarity">
    <text evidence="1 4 5">Belongs to the universal ribosomal protein uL15 family.</text>
</comment>
<evidence type="ECO:0000313" key="8">
    <source>
        <dbReference type="EMBL" id="OHB04431.1"/>
    </source>
</evidence>
<dbReference type="GO" id="GO:0006412">
    <property type="term" value="P:translation"/>
    <property type="evidence" value="ECO:0007669"/>
    <property type="project" value="UniProtKB-UniRule"/>
</dbReference>
<evidence type="ECO:0000313" key="9">
    <source>
        <dbReference type="Proteomes" id="UP000176800"/>
    </source>
</evidence>
<evidence type="ECO:0000256" key="1">
    <source>
        <dbReference type="ARBA" id="ARBA00007320"/>
    </source>
</evidence>
<comment type="subunit">
    <text evidence="4">Part of the 50S ribosomal subunit.</text>
</comment>
<evidence type="ECO:0000256" key="6">
    <source>
        <dbReference type="SAM" id="MobiDB-lite"/>
    </source>
</evidence>
<dbReference type="PROSITE" id="PS00475">
    <property type="entry name" value="RIBOSOMAL_L15"/>
    <property type="match status" value="1"/>
</dbReference>
<dbReference type="EMBL" id="MHWE01000006">
    <property type="protein sequence ID" value="OHB04431.1"/>
    <property type="molecule type" value="Genomic_DNA"/>
</dbReference>
<keyword evidence="4" id="KW-0699">rRNA-binding</keyword>
<protein>
    <recommendedName>
        <fullName evidence="4">Large ribosomal subunit protein uL15</fullName>
    </recommendedName>
</protein>
<dbReference type="GO" id="GO:0019843">
    <property type="term" value="F:rRNA binding"/>
    <property type="evidence" value="ECO:0007669"/>
    <property type="project" value="UniProtKB-UniRule"/>
</dbReference>
<keyword evidence="4" id="KW-0694">RNA-binding</keyword>
<feature type="domain" description="Large ribosomal subunit protein uL15/eL18" evidence="7">
    <location>
        <begin position="75"/>
        <end position="144"/>
    </location>
</feature>
<keyword evidence="3 4" id="KW-0687">Ribonucleoprotein</keyword>
<evidence type="ECO:0000256" key="4">
    <source>
        <dbReference type="HAMAP-Rule" id="MF_01341"/>
    </source>
</evidence>
<dbReference type="InterPro" id="IPR001196">
    <property type="entry name" value="Ribosomal_uL15_CS"/>
</dbReference>
<evidence type="ECO:0000256" key="5">
    <source>
        <dbReference type="RuleBase" id="RU003888"/>
    </source>
</evidence>
<dbReference type="InterPro" id="IPR005749">
    <property type="entry name" value="Ribosomal_uL15_bac-type"/>
</dbReference>
<organism evidence="8 9">
    <name type="scientific">Candidatus Zambryskibacteria bacterium RIFCSPLOWO2_01_FULL_45_21</name>
    <dbReference type="NCBI Taxonomy" id="1802761"/>
    <lineage>
        <taxon>Bacteria</taxon>
        <taxon>Candidatus Zambryskiibacteriota</taxon>
    </lineage>
</organism>
<dbReference type="SUPFAM" id="SSF52080">
    <property type="entry name" value="Ribosomal proteins L15p and L18e"/>
    <property type="match status" value="1"/>
</dbReference>